<dbReference type="GO" id="GO:0046872">
    <property type="term" value="F:metal ion binding"/>
    <property type="evidence" value="ECO:0007669"/>
    <property type="project" value="UniProtKB-KW"/>
</dbReference>
<organism evidence="12 13">
    <name type="scientific">Brachyspira aalborgi</name>
    <dbReference type="NCBI Taxonomy" id="29522"/>
    <lineage>
        <taxon>Bacteria</taxon>
        <taxon>Pseudomonadati</taxon>
        <taxon>Spirochaetota</taxon>
        <taxon>Spirochaetia</taxon>
        <taxon>Brachyspirales</taxon>
        <taxon>Brachyspiraceae</taxon>
        <taxon>Brachyspira</taxon>
    </lineage>
</organism>
<dbReference type="Proteomes" id="UP000325116">
    <property type="component" value="Unassembled WGS sequence"/>
</dbReference>
<evidence type="ECO:0000256" key="6">
    <source>
        <dbReference type="ARBA" id="ARBA00023065"/>
    </source>
</evidence>
<comment type="similarity">
    <text evidence="9 11">Belongs to the fluoride channel Fluc/FEX (TC 1.A.43) family.</text>
</comment>
<dbReference type="GO" id="GO:0062054">
    <property type="term" value="F:fluoride channel activity"/>
    <property type="evidence" value="ECO:0007669"/>
    <property type="project" value="UniProtKB-UniRule"/>
</dbReference>
<comment type="function">
    <text evidence="11">Fluoride-specific ion channel. Important for reducing fluoride concentration in the cell, thus reducing its toxicity.</text>
</comment>
<dbReference type="GO" id="GO:0140114">
    <property type="term" value="P:cellular detoxification of fluoride"/>
    <property type="evidence" value="ECO:0007669"/>
    <property type="project" value="UniProtKB-UniRule"/>
</dbReference>
<comment type="catalytic activity">
    <reaction evidence="10">
        <text>fluoride(in) = fluoride(out)</text>
        <dbReference type="Rhea" id="RHEA:76159"/>
        <dbReference type="ChEBI" id="CHEBI:17051"/>
    </reaction>
    <physiologicalReaction direction="left-to-right" evidence="10">
        <dbReference type="Rhea" id="RHEA:76160"/>
    </physiologicalReaction>
</comment>
<dbReference type="HAMAP" id="MF_00454">
    <property type="entry name" value="FluC"/>
    <property type="match status" value="1"/>
</dbReference>
<feature type="transmembrane region" description="Helical" evidence="11">
    <location>
        <begin position="6"/>
        <end position="26"/>
    </location>
</feature>
<dbReference type="PANTHER" id="PTHR28259:SF1">
    <property type="entry name" value="FLUORIDE EXPORT PROTEIN 1-RELATED"/>
    <property type="match status" value="1"/>
</dbReference>
<protein>
    <recommendedName>
        <fullName evidence="11">Fluoride-specific ion channel FluC</fullName>
    </recommendedName>
</protein>
<feature type="transmembrane region" description="Helical" evidence="11">
    <location>
        <begin position="91"/>
        <end position="112"/>
    </location>
</feature>
<keyword evidence="5 11" id="KW-1133">Transmembrane helix</keyword>
<dbReference type="RefSeq" id="WP_147758898.1">
    <property type="nucleotide sequence ID" value="NZ_SAXT01000005.1"/>
</dbReference>
<evidence type="ECO:0000256" key="4">
    <source>
        <dbReference type="ARBA" id="ARBA00022692"/>
    </source>
</evidence>
<keyword evidence="6 11" id="KW-0406">Ion transport</keyword>
<evidence type="ECO:0000256" key="8">
    <source>
        <dbReference type="ARBA" id="ARBA00023303"/>
    </source>
</evidence>
<keyword evidence="11" id="KW-0915">Sodium</keyword>
<dbReference type="GO" id="GO:0005886">
    <property type="term" value="C:plasma membrane"/>
    <property type="evidence" value="ECO:0007669"/>
    <property type="project" value="UniProtKB-SubCell"/>
</dbReference>
<feature type="binding site" evidence="11">
    <location>
        <position position="72"/>
    </location>
    <ligand>
        <name>Na(+)</name>
        <dbReference type="ChEBI" id="CHEBI:29101"/>
        <note>structural</note>
    </ligand>
</feature>
<gene>
    <name evidence="11" type="primary">fluC</name>
    <name evidence="11" type="synonym">crcB</name>
    <name evidence="12" type="ORF">EPJ80_10330</name>
</gene>
<reference evidence="12 13" key="1">
    <citation type="journal article" date="1992" name="Lakartidningen">
        <title>[Penicillin V and not amoxicillin is the first choice preparation in acute otitis].</title>
        <authorList>
            <person name="Kamme C."/>
            <person name="Lundgren K."/>
            <person name="Prellner K."/>
        </authorList>
    </citation>
    <scope>NUCLEOTIDE SEQUENCE [LARGE SCALE GENOMIC DNA]</scope>
    <source>
        <strain evidence="12 13">W1</strain>
    </source>
</reference>
<evidence type="ECO:0000256" key="5">
    <source>
        <dbReference type="ARBA" id="ARBA00022989"/>
    </source>
</evidence>
<evidence type="ECO:0000256" key="10">
    <source>
        <dbReference type="ARBA" id="ARBA00035585"/>
    </source>
</evidence>
<evidence type="ECO:0000256" key="3">
    <source>
        <dbReference type="ARBA" id="ARBA00022519"/>
    </source>
</evidence>
<sequence length="121" mass="13375">MITNFILVGLGAIFGAIFRYALTLLIKNLNFPFSMLIINALGSFIIGFVSILFKENVYIYSFLAVGILGGFTSFSTFSLDSILMFENGKILFGFLNIFTSICTCLILCFIGRKLGTIILKV</sequence>
<dbReference type="PANTHER" id="PTHR28259">
    <property type="entry name" value="FLUORIDE EXPORT PROTEIN 1-RELATED"/>
    <property type="match status" value="1"/>
</dbReference>
<keyword evidence="4 11" id="KW-0812">Transmembrane</keyword>
<evidence type="ECO:0000313" key="12">
    <source>
        <dbReference type="EMBL" id="TXJ12079.1"/>
    </source>
</evidence>
<evidence type="ECO:0000256" key="11">
    <source>
        <dbReference type="HAMAP-Rule" id="MF_00454"/>
    </source>
</evidence>
<evidence type="ECO:0000313" key="13">
    <source>
        <dbReference type="Proteomes" id="UP000325116"/>
    </source>
</evidence>
<keyword evidence="8 11" id="KW-0407">Ion channel</keyword>
<feature type="binding site" evidence="11">
    <location>
        <position position="69"/>
    </location>
    <ligand>
        <name>Na(+)</name>
        <dbReference type="ChEBI" id="CHEBI:29101"/>
        <note>structural</note>
    </ligand>
</feature>
<dbReference type="InterPro" id="IPR003691">
    <property type="entry name" value="FluC"/>
</dbReference>
<keyword evidence="3" id="KW-0997">Cell inner membrane</keyword>
<feature type="transmembrane region" description="Helical" evidence="11">
    <location>
        <begin position="33"/>
        <end position="53"/>
    </location>
</feature>
<feature type="transmembrane region" description="Helical" evidence="11">
    <location>
        <begin position="59"/>
        <end position="79"/>
    </location>
</feature>
<comment type="caution">
    <text evidence="12">The sequence shown here is derived from an EMBL/GenBank/DDBJ whole genome shotgun (WGS) entry which is preliminary data.</text>
</comment>
<evidence type="ECO:0000256" key="7">
    <source>
        <dbReference type="ARBA" id="ARBA00023136"/>
    </source>
</evidence>
<evidence type="ECO:0000256" key="9">
    <source>
        <dbReference type="ARBA" id="ARBA00035120"/>
    </source>
</evidence>
<keyword evidence="2 11" id="KW-1003">Cell membrane</keyword>
<keyword evidence="7 11" id="KW-0472">Membrane</keyword>
<name>A0A5C8CFN2_9SPIR</name>
<keyword evidence="11" id="KW-0479">Metal-binding</keyword>
<comment type="activity regulation">
    <text evidence="11">Na(+) is not transported, but it plays an essential structural role and its presence is essential for fluoride channel function.</text>
</comment>
<proteinExistence type="inferred from homology"/>
<dbReference type="EMBL" id="SAXT01000005">
    <property type="protein sequence ID" value="TXJ12079.1"/>
    <property type="molecule type" value="Genomic_DNA"/>
</dbReference>
<dbReference type="Pfam" id="PF02537">
    <property type="entry name" value="CRCB"/>
    <property type="match status" value="1"/>
</dbReference>
<dbReference type="AlphaFoldDB" id="A0A5C8CFN2"/>
<accession>A0A5C8CFN2</accession>
<keyword evidence="11" id="KW-0813">Transport</keyword>
<comment type="subcellular location">
    <subcellularLocation>
        <location evidence="1 11">Cell membrane</location>
        <topology evidence="1 11">Multi-pass membrane protein</topology>
    </subcellularLocation>
</comment>
<evidence type="ECO:0000256" key="2">
    <source>
        <dbReference type="ARBA" id="ARBA00022475"/>
    </source>
</evidence>
<evidence type="ECO:0000256" key="1">
    <source>
        <dbReference type="ARBA" id="ARBA00004651"/>
    </source>
</evidence>